<sequence length="328" mass="36498">MTRLGRGAANLQTEVPEVHPGVEKLARLREGLSRVIRGKEEVIDLLAIALLSNGSVLMEDVPGVGKTTLAKALALSVELSFRRVQFTPDLMPADILGTSIYNPQDGSFDFRAGPIFCNVLLADEINRASPRTQSALLEAMSETQATIEGQSRPLPRPFFVLATQNPVDFHGTYPLPEAQLDRFLIYLQLGYPDEDTEVSILFDQSNSHPIDHIRPVLSADELIDMQEHIRTIPVEESVAQYMVQIVRRTRDDDRLQLGVSPRGSLMLFRASQARAFMLGREYVTPDDVQAMVCPILSHRVILTSKSRYSHTTKLEILNEAVESVPVPT</sequence>
<protein>
    <submittedName>
        <fullName evidence="6">ATPase RavA</fullName>
        <ecNumber evidence="6">3.6.3.-</ecNumber>
    </submittedName>
</protein>
<keyword evidence="2" id="KW-0067">ATP-binding</keyword>
<evidence type="ECO:0000313" key="7">
    <source>
        <dbReference type="Proteomes" id="UP000319976"/>
    </source>
</evidence>
<dbReference type="SUPFAM" id="SSF52540">
    <property type="entry name" value="P-loop containing nucleoside triphosphate hydrolases"/>
    <property type="match status" value="1"/>
</dbReference>
<reference evidence="6 7" key="1">
    <citation type="submission" date="2019-02" db="EMBL/GenBank/DDBJ databases">
        <title>Deep-cultivation of Planctomycetes and their phenomic and genomic characterization uncovers novel biology.</title>
        <authorList>
            <person name="Wiegand S."/>
            <person name="Jogler M."/>
            <person name="Boedeker C."/>
            <person name="Pinto D."/>
            <person name="Vollmers J."/>
            <person name="Rivas-Marin E."/>
            <person name="Kohn T."/>
            <person name="Peeters S.H."/>
            <person name="Heuer A."/>
            <person name="Rast P."/>
            <person name="Oberbeckmann S."/>
            <person name="Bunk B."/>
            <person name="Jeske O."/>
            <person name="Meyerdierks A."/>
            <person name="Storesund J.E."/>
            <person name="Kallscheuer N."/>
            <person name="Luecker S."/>
            <person name="Lage O.M."/>
            <person name="Pohl T."/>
            <person name="Merkel B.J."/>
            <person name="Hornburger P."/>
            <person name="Mueller R.-W."/>
            <person name="Bruemmer F."/>
            <person name="Labrenz M."/>
            <person name="Spormann A.M."/>
            <person name="Op den Camp H."/>
            <person name="Overmann J."/>
            <person name="Amann R."/>
            <person name="Jetten M.S.M."/>
            <person name="Mascher T."/>
            <person name="Medema M.H."/>
            <person name="Devos D.P."/>
            <person name="Kaster A.-K."/>
            <person name="Ovreas L."/>
            <person name="Rohde M."/>
            <person name="Galperin M.Y."/>
            <person name="Jogler C."/>
        </authorList>
    </citation>
    <scope>NUCLEOTIDE SEQUENCE [LARGE SCALE GENOMIC DNA]</scope>
    <source>
        <strain evidence="6 7">V22</strain>
    </source>
</reference>
<evidence type="ECO:0000259" key="4">
    <source>
        <dbReference type="Pfam" id="PF07726"/>
    </source>
</evidence>
<dbReference type="GO" id="GO:0005524">
    <property type="term" value="F:ATP binding"/>
    <property type="evidence" value="ECO:0007669"/>
    <property type="project" value="UniProtKB-KW"/>
</dbReference>
<dbReference type="KEGG" id="chya:V22_16690"/>
<dbReference type="AlphaFoldDB" id="A0A517T7T7"/>
<dbReference type="EMBL" id="CP036316">
    <property type="protein sequence ID" value="QDT64435.1"/>
    <property type="molecule type" value="Genomic_DNA"/>
</dbReference>
<dbReference type="CDD" id="cd00009">
    <property type="entry name" value="AAA"/>
    <property type="match status" value="1"/>
</dbReference>
<keyword evidence="7" id="KW-1185">Reference proteome</keyword>
<gene>
    <name evidence="6" type="primary">ravA_1</name>
    <name evidence="6" type="ORF">V22_16690</name>
</gene>
<evidence type="ECO:0000259" key="5">
    <source>
        <dbReference type="Pfam" id="PF17863"/>
    </source>
</evidence>
<dbReference type="Proteomes" id="UP000319976">
    <property type="component" value="Chromosome"/>
</dbReference>
<organism evidence="6 7">
    <name type="scientific">Calycomorphotria hydatis</name>
    <dbReference type="NCBI Taxonomy" id="2528027"/>
    <lineage>
        <taxon>Bacteria</taxon>
        <taxon>Pseudomonadati</taxon>
        <taxon>Planctomycetota</taxon>
        <taxon>Planctomycetia</taxon>
        <taxon>Planctomycetales</taxon>
        <taxon>Planctomycetaceae</taxon>
        <taxon>Calycomorphotria</taxon>
    </lineage>
</organism>
<dbReference type="InterPro" id="IPR011703">
    <property type="entry name" value="ATPase_AAA-3"/>
</dbReference>
<dbReference type="EC" id="3.6.3.-" evidence="6"/>
<dbReference type="FunFam" id="3.40.50.300:FF:000640">
    <property type="entry name" value="MoxR family ATPase"/>
    <property type="match status" value="1"/>
</dbReference>
<dbReference type="GO" id="GO:0016887">
    <property type="term" value="F:ATP hydrolysis activity"/>
    <property type="evidence" value="ECO:0007669"/>
    <property type="project" value="InterPro"/>
</dbReference>
<dbReference type="InterPro" id="IPR041628">
    <property type="entry name" value="ChlI/MoxR_AAA_lid"/>
</dbReference>
<evidence type="ECO:0000313" key="6">
    <source>
        <dbReference type="EMBL" id="QDT64435.1"/>
    </source>
</evidence>
<keyword evidence="6" id="KW-0378">Hydrolase</keyword>
<feature type="domain" description="ChlI/MoxR AAA lid" evidence="5">
    <location>
        <begin position="248"/>
        <end position="307"/>
    </location>
</feature>
<dbReference type="PIRSF" id="PIRSF002849">
    <property type="entry name" value="AAA_ATPase_chaperone_MoxR_prd"/>
    <property type="match status" value="1"/>
</dbReference>
<dbReference type="Pfam" id="PF07726">
    <property type="entry name" value="AAA_3"/>
    <property type="match status" value="1"/>
</dbReference>
<feature type="domain" description="ATPase AAA-3" evidence="4">
    <location>
        <begin position="56"/>
        <end position="185"/>
    </location>
</feature>
<dbReference type="PANTHER" id="PTHR42759:SF5">
    <property type="entry name" value="METHANOL DEHYDROGENASE REGULATOR"/>
    <property type="match status" value="1"/>
</dbReference>
<proteinExistence type="inferred from homology"/>
<evidence type="ECO:0000256" key="2">
    <source>
        <dbReference type="ARBA" id="ARBA00022840"/>
    </source>
</evidence>
<evidence type="ECO:0000256" key="3">
    <source>
        <dbReference type="ARBA" id="ARBA00061607"/>
    </source>
</evidence>
<accession>A0A517T7T7</accession>
<name>A0A517T7T7_9PLAN</name>
<dbReference type="Gene3D" id="3.40.50.300">
    <property type="entry name" value="P-loop containing nucleotide triphosphate hydrolases"/>
    <property type="match status" value="1"/>
</dbReference>
<dbReference type="PANTHER" id="PTHR42759">
    <property type="entry name" value="MOXR FAMILY PROTEIN"/>
    <property type="match status" value="1"/>
</dbReference>
<comment type="similarity">
    <text evidence="3">Belongs to the MoxR family.</text>
</comment>
<dbReference type="InterPro" id="IPR050764">
    <property type="entry name" value="CbbQ/NirQ/NorQ/GpvN"/>
</dbReference>
<dbReference type="InterPro" id="IPR027417">
    <property type="entry name" value="P-loop_NTPase"/>
</dbReference>
<dbReference type="Gene3D" id="1.10.8.80">
    <property type="entry name" value="Magnesium chelatase subunit I, C-Terminal domain"/>
    <property type="match status" value="1"/>
</dbReference>
<dbReference type="Pfam" id="PF17863">
    <property type="entry name" value="AAA_lid_2"/>
    <property type="match status" value="1"/>
</dbReference>
<dbReference type="OrthoDB" id="9808397at2"/>
<keyword evidence="1" id="KW-0547">Nucleotide-binding</keyword>
<evidence type="ECO:0000256" key="1">
    <source>
        <dbReference type="ARBA" id="ARBA00022741"/>
    </source>
</evidence>